<keyword evidence="2" id="KW-0378">Hydrolase</keyword>
<dbReference type="AlphaFoldDB" id="M0QJX9"/>
<dbReference type="SUPFAM" id="SSF53474">
    <property type="entry name" value="alpha/beta-Hydrolases"/>
    <property type="match status" value="1"/>
</dbReference>
<dbReference type="PANTHER" id="PTHR43433">
    <property type="entry name" value="HYDROLASE, ALPHA/BETA FOLD FAMILY PROTEIN"/>
    <property type="match status" value="1"/>
</dbReference>
<dbReference type="InterPro" id="IPR029058">
    <property type="entry name" value="AB_hydrolase_fold"/>
</dbReference>
<dbReference type="Gene3D" id="3.40.50.1820">
    <property type="entry name" value="alpha/beta hydrolase"/>
    <property type="match status" value="1"/>
</dbReference>
<dbReference type="InterPro" id="IPR050471">
    <property type="entry name" value="AB_hydrolase"/>
</dbReference>
<protein>
    <submittedName>
        <fullName evidence="2">Putative hydrolase</fullName>
    </submittedName>
</protein>
<keyword evidence="3" id="KW-1185">Reference proteome</keyword>
<evidence type="ECO:0000313" key="3">
    <source>
        <dbReference type="Proteomes" id="UP000011666"/>
    </source>
</evidence>
<reference evidence="2 3" key="1">
    <citation type="submission" date="2013-01" db="EMBL/GenBank/DDBJ databases">
        <title>Whole genome shotgun sequence of Gordonia soli NBRC 108243.</title>
        <authorList>
            <person name="Isaki-Nakamura S."/>
            <person name="Hosoyama A."/>
            <person name="Tsuchikane K."/>
            <person name="Ando Y."/>
            <person name="Baba S."/>
            <person name="Ohji S."/>
            <person name="Hamada M."/>
            <person name="Tamura T."/>
            <person name="Yamazoe A."/>
            <person name="Yamazaki S."/>
            <person name="Fujita N."/>
        </authorList>
    </citation>
    <scope>NUCLEOTIDE SEQUENCE [LARGE SCALE GENOMIC DNA]</scope>
    <source>
        <strain evidence="2 3">NBRC 108243</strain>
    </source>
</reference>
<comment type="caution">
    <text evidence="2">The sequence shown here is derived from an EMBL/GenBank/DDBJ whole genome shotgun (WGS) entry which is preliminary data.</text>
</comment>
<feature type="domain" description="AB hydrolase-1" evidence="1">
    <location>
        <begin position="32"/>
        <end position="243"/>
    </location>
</feature>
<evidence type="ECO:0000259" key="1">
    <source>
        <dbReference type="Pfam" id="PF12697"/>
    </source>
</evidence>
<dbReference type="RefSeq" id="WP_007620869.1">
    <property type="nucleotide sequence ID" value="NZ_BANX01000016.1"/>
</dbReference>
<organism evidence="2 3">
    <name type="scientific">Gordonia soli NBRC 108243</name>
    <dbReference type="NCBI Taxonomy" id="1223545"/>
    <lineage>
        <taxon>Bacteria</taxon>
        <taxon>Bacillati</taxon>
        <taxon>Actinomycetota</taxon>
        <taxon>Actinomycetes</taxon>
        <taxon>Mycobacteriales</taxon>
        <taxon>Gordoniaceae</taxon>
        <taxon>Gordonia</taxon>
    </lineage>
</organism>
<dbReference type="STRING" id="1223545.GS4_16_01270"/>
<proteinExistence type="predicted"/>
<dbReference type="InterPro" id="IPR000073">
    <property type="entry name" value="AB_hydrolase_1"/>
</dbReference>
<dbReference type="Pfam" id="PF12697">
    <property type="entry name" value="Abhydrolase_6"/>
    <property type="match status" value="1"/>
</dbReference>
<dbReference type="EMBL" id="BANX01000016">
    <property type="protein sequence ID" value="GAC68596.1"/>
    <property type="molecule type" value="Genomic_DNA"/>
</dbReference>
<sequence>MTSTVREYTTISHPEPNTRIWHEVTGDGPPTVLLHGAFAGASSWGAQVPAFVDDDRRVYVPERHGHGRSPDVTAEFHYVDMALETIVYLDEIVGAPADIVGWSDGAVVGAIVALRRPDLVRRLVLIGQYFNSSGRASGGILDELDSADSDLMEFFRAAYAEESPDGAEHFSIVFDKTMAMIGSEPEIPIEDLGAIAVPTLVLQGDRDEVTLDHSREVVDAIDGARLAVIPGTHLIPLEAPIAVNSVILQFLDAP</sequence>
<evidence type="ECO:0000313" key="2">
    <source>
        <dbReference type="EMBL" id="GAC68596.1"/>
    </source>
</evidence>
<name>M0QJX9_9ACTN</name>
<accession>M0QJX9</accession>
<gene>
    <name evidence="2" type="ORF">GS4_16_01270</name>
</gene>
<dbReference type="OrthoDB" id="495620at2"/>
<dbReference type="PANTHER" id="PTHR43433:SF4">
    <property type="entry name" value="NON-HEME CHLOROPEROXIDASE-RELATED"/>
    <property type="match status" value="1"/>
</dbReference>
<dbReference type="GO" id="GO:0016787">
    <property type="term" value="F:hydrolase activity"/>
    <property type="evidence" value="ECO:0007669"/>
    <property type="project" value="UniProtKB-KW"/>
</dbReference>
<dbReference type="eggNOG" id="COG2267">
    <property type="taxonomic scope" value="Bacteria"/>
</dbReference>
<dbReference type="Proteomes" id="UP000011666">
    <property type="component" value="Unassembled WGS sequence"/>
</dbReference>